<dbReference type="Pfam" id="PF01554">
    <property type="entry name" value="MatE"/>
    <property type="match status" value="2"/>
</dbReference>
<evidence type="ECO:0000313" key="8">
    <source>
        <dbReference type="EMBL" id="KAF6757792.1"/>
    </source>
</evidence>
<name>A0A8H6I4K7_9AGAR</name>
<evidence type="ECO:0000256" key="6">
    <source>
        <dbReference type="SAM" id="MobiDB-lite"/>
    </source>
</evidence>
<dbReference type="EMBL" id="JACGCI010000021">
    <property type="protein sequence ID" value="KAF6757792.1"/>
    <property type="molecule type" value="Genomic_DNA"/>
</dbReference>
<dbReference type="PANTHER" id="PTHR11206">
    <property type="entry name" value="MULTIDRUG RESISTANCE PROTEIN"/>
    <property type="match status" value="1"/>
</dbReference>
<keyword evidence="5 7" id="KW-0472">Membrane</keyword>
<feature type="transmembrane region" description="Helical" evidence="7">
    <location>
        <begin position="433"/>
        <end position="457"/>
    </location>
</feature>
<dbReference type="CDD" id="cd13132">
    <property type="entry name" value="MATE_eukaryotic"/>
    <property type="match status" value="1"/>
</dbReference>
<dbReference type="InterPro" id="IPR002528">
    <property type="entry name" value="MATE_fam"/>
</dbReference>
<dbReference type="GO" id="GO:1990961">
    <property type="term" value="P:xenobiotic detoxification by transmembrane export across the plasma membrane"/>
    <property type="evidence" value="ECO:0007669"/>
    <property type="project" value="InterPro"/>
</dbReference>
<feature type="transmembrane region" description="Helical" evidence="7">
    <location>
        <begin position="353"/>
        <end position="378"/>
    </location>
</feature>
<feature type="compositionally biased region" description="Polar residues" evidence="6">
    <location>
        <begin position="1"/>
        <end position="15"/>
    </location>
</feature>
<feature type="transmembrane region" description="Helical" evidence="7">
    <location>
        <begin position="538"/>
        <end position="559"/>
    </location>
</feature>
<dbReference type="InterPro" id="IPR045069">
    <property type="entry name" value="MATE_euk"/>
</dbReference>
<feature type="transmembrane region" description="Helical" evidence="7">
    <location>
        <begin position="510"/>
        <end position="532"/>
    </location>
</feature>
<comment type="subcellular location">
    <subcellularLocation>
        <location evidence="1">Membrane</location>
        <topology evidence="1">Multi-pass membrane protein</topology>
    </subcellularLocation>
</comment>
<sequence length="610" mass="66759">MSSTYAHYQGPSSLPSDYALLSRVAGNHNGENESLSESDDSHDTDGTVTPTKATTSSEAAVRRRESFPERSFYRPTNPTIGVYPEPEQHNASVLSEHTPLLAPPPPTVPRIEEEIDRDPAHDNDSKMAMFWDELPILTKYALPVFGTHLLEYTLVIVPVISIGHISTTALAAISLGSMTASVSGFSIIQGFASALDTMLPSAWTSSHPQYVGLWAQRMCVVMTAMLIPIFLIWFSAESILLFLRQDPDVAHLAAVYLRWVSLGLPAYTFNCISRRYFQSQGLFMVPTRIIFVVAPINAFLGWLLVWGPEPFRLGFIGAPLASAISFNLIAIASFVYGAFFVDRRAWHPLSKRMFTNLGLLAHLGLSGVGQTASEWWAWELVSLAASLLGPMALATQSVLLVSASTTFQAPFALSVATSVRIGNLLGERKAKRAGVAASTALVLALFVSVLTSLMFMVLRNVWGRIFNDDEEVVALVADIIPLVALFQVFDGNSAVTSGILRSRGKQFTGAILNLSAYYFIGVPFGVWLAFSWHQGLHGLWYGLTVSLIYCSVIGTWLCLKTDWDHEVDKVQARLAKEDRQRHAEMNKDDHGGERGDVEGYGATINGGGTH</sequence>
<feature type="region of interest" description="Disordered" evidence="6">
    <location>
        <begin position="1"/>
        <end position="85"/>
    </location>
</feature>
<feature type="transmembrane region" description="Helical" evidence="7">
    <location>
        <begin position="316"/>
        <end position="341"/>
    </location>
</feature>
<feature type="transmembrane region" description="Helical" evidence="7">
    <location>
        <begin position="220"/>
        <end position="243"/>
    </location>
</feature>
<evidence type="ECO:0000256" key="7">
    <source>
        <dbReference type="SAM" id="Phobius"/>
    </source>
</evidence>
<feature type="transmembrane region" description="Helical" evidence="7">
    <location>
        <begin position="472"/>
        <end position="489"/>
    </location>
</feature>
<keyword evidence="9" id="KW-1185">Reference proteome</keyword>
<proteinExistence type="inferred from homology"/>
<comment type="similarity">
    <text evidence="2">Belongs to the multi antimicrobial extrusion (MATE) (TC 2.A.66.1) family.</text>
</comment>
<dbReference type="AlphaFoldDB" id="A0A8H6I4K7"/>
<dbReference type="Proteomes" id="UP000521943">
    <property type="component" value="Unassembled WGS sequence"/>
</dbReference>
<dbReference type="GO" id="GO:0015297">
    <property type="term" value="F:antiporter activity"/>
    <property type="evidence" value="ECO:0007669"/>
    <property type="project" value="InterPro"/>
</dbReference>
<feature type="compositionally biased region" description="Polar residues" evidence="6">
    <location>
        <begin position="46"/>
        <end position="58"/>
    </location>
</feature>
<evidence type="ECO:0000313" key="9">
    <source>
        <dbReference type="Proteomes" id="UP000521943"/>
    </source>
</evidence>
<comment type="caution">
    <text evidence="8">The sequence shown here is derived from an EMBL/GenBank/DDBJ whole genome shotgun (WGS) entry which is preliminary data.</text>
</comment>
<feature type="region of interest" description="Disordered" evidence="6">
    <location>
        <begin position="578"/>
        <end position="610"/>
    </location>
</feature>
<dbReference type="OrthoDB" id="2126698at2759"/>
<feature type="transmembrane region" description="Helical" evidence="7">
    <location>
        <begin position="398"/>
        <end position="421"/>
    </location>
</feature>
<keyword evidence="3 7" id="KW-0812">Transmembrane</keyword>
<evidence type="ECO:0000256" key="1">
    <source>
        <dbReference type="ARBA" id="ARBA00004141"/>
    </source>
</evidence>
<gene>
    <name evidence="8" type="ORF">DFP72DRAFT_808684</name>
</gene>
<feature type="transmembrane region" description="Helical" evidence="7">
    <location>
        <begin position="149"/>
        <end position="173"/>
    </location>
</feature>
<feature type="compositionally biased region" description="Basic and acidic residues" evidence="6">
    <location>
        <begin position="60"/>
        <end position="72"/>
    </location>
</feature>
<keyword evidence="4 7" id="KW-1133">Transmembrane helix</keyword>
<dbReference type="NCBIfam" id="TIGR00797">
    <property type="entry name" value="matE"/>
    <property type="match status" value="1"/>
</dbReference>
<organism evidence="8 9">
    <name type="scientific">Ephemerocybe angulata</name>
    <dbReference type="NCBI Taxonomy" id="980116"/>
    <lineage>
        <taxon>Eukaryota</taxon>
        <taxon>Fungi</taxon>
        <taxon>Dikarya</taxon>
        <taxon>Basidiomycota</taxon>
        <taxon>Agaricomycotina</taxon>
        <taxon>Agaricomycetes</taxon>
        <taxon>Agaricomycetidae</taxon>
        <taxon>Agaricales</taxon>
        <taxon>Agaricineae</taxon>
        <taxon>Psathyrellaceae</taxon>
        <taxon>Ephemerocybe</taxon>
    </lineage>
</organism>
<feature type="transmembrane region" description="Helical" evidence="7">
    <location>
        <begin position="179"/>
        <end position="199"/>
    </location>
</feature>
<dbReference type="GO" id="GO:0016020">
    <property type="term" value="C:membrane"/>
    <property type="evidence" value="ECO:0007669"/>
    <property type="project" value="UniProtKB-SubCell"/>
</dbReference>
<evidence type="ECO:0000256" key="2">
    <source>
        <dbReference type="ARBA" id="ARBA00010199"/>
    </source>
</evidence>
<dbReference type="GO" id="GO:0042910">
    <property type="term" value="F:xenobiotic transmembrane transporter activity"/>
    <property type="evidence" value="ECO:0007669"/>
    <property type="project" value="InterPro"/>
</dbReference>
<evidence type="ECO:0000256" key="3">
    <source>
        <dbReference type="ARBA" id="ARBA00022692"/>
    </source>
</evidence>
<evidence type="ECO:0000256" key="5">
    <source>
        <dbReference type="ARBA" id="ARBA00023136"/>
    </source>
</evidence>
<protein>
    <submittedName>
        <fullName evidence="8">Mate-domain-containing protein</fullName>
    </submittedName>
</protein>
<feature type="transmembrane region" description="Helical" evidence="7">
    <location>
        <begin position="281"/>
        <end position="304"/>
    </location>
</feature>
<evidence type="ECO:0000256" key="4">
    <source>
        <dbReference type="ARBA" id="ARBA00022989"/>
    </source>
</evidence>
<accession>A0A8H6I4K7</accession>
<feature type="compositionally biased region" description="Basic and acidic residues" evidence="6">
    <location>
        <begin position="578"/>
        <end position="597"/>
    </location>
</feature>
<reference evidence="8 9" key="1">
    <citation type="submission" date="2020-07" db="EMBL/GenBank/DDBJ databases">
        <title>Comparative genomics of pyrophilous fungi reveals a link between fire events and developmental genes.</title>
        <authorList>
            <consortium name="DOE Joint Genome Institute"/>
            <person name="Steindorff A.S."/>
            <person name="Carver A."/>
            <person name="Calhoun S."/>
            <person name="Stillman K."/>
            <person name="Liu H."/>
            <person name="Lipzen A."/>
            <person name="Pangilinan J."/>
            <person name="Labutti K."/>
            <person name="Bruns T.D."/>
            <person name="Grigoriev I.V."/>
        </authorList>
    </citation>
    <scope>NUCLEOTIDE SEQUENCE [LARGE SCALE GENOMIC DNA]</scope>
    <source>
        <strain evidence="8 9">CBS 144469</strain>
    </source>
</reference>